<dbReference type="GO" id="GO:0008757">
    <property type="term" value="F:S-adenosylmethionine-dependent methyltransferase activity"/>
    <property type="evidence" value="ECO:0007669"/>
    <property type="project" value="TreeGrafter"/>
</dbReference>
<dbReference type="InterPro" id="IPR050362">
    <property type="entry name" value="Cation-dep_OMT"/>
</dbReference>
<dbReference type="AlphaFoldDB" id="A0A0A1TR06"/>
<dbReference type="Pfam" id="PF01596">
    <property type="entry name" value="Methyltransf_3"/>
    <property type="match status" value="1"/>
</dbReference>
<protein>
    <recommendedName>
        <fullName evidence="7">O-methyltransferase</fullName>
    </recommendedName>
</protein>
<dbReference type="GO" id="GO:0032259">
    <property type="term" value="P:methylation"/>
    <property type="evidence" value="ECO:0007669"/>
    <property type="project" value="UniProtKB-KW"/>
</dbReference>
<comment type="similarity">
    <text evidence="4">Belongs to the class I-like SAM-binding methyltransferase superfamily. Cation-dependent O-methyltransferase family.</text>
</comment>
<dbReference type="SUPFAM" id="SSF53335">
    <property type="entry name" value="S-adenosyl-L-methionine-dependent methyltransferases"/>
    <property type="match status" value="1"/>
</dbReference>
<dbReference type="Gene3D" id="3.40.50.150">
    <property type="entry name" value="Vaccinia Virus protein VP39"/>
    <property type="match status" value="1"/>
</dbReference>
<reference evidence="5 6" key="1">
    <citation type="journal article" date="2015" name="Genome Announc.">
        <title>Draft Genome Sequence and Gene Annotation of the Entomopathogenic Fungus Verticillium hemipterigenum.</title>
        <authorList>
            <person name="Horn F."/>
            <person name="Habel A."/>
            <person name="Scharf D.H."/>
            <person name="Dworschak J."/>
            <person name="Brakhage A.A."/>
            <person name="Guthke R."/>
            <person name="Hertweck C."/>
            <person name="Linde J."/>
        </authorList>
    </citation>
    <scope>NUCLEOTIDE SEQUENCE [LARGE SCALE GENOMIC DNA]</scope>
</reference>
<evidence type="ECO:0000256" key="3">
    <source>
        <dbReference type="ARBA" id="ARBA00022691"/>
    </source>
</evidence>
<dbReference type="PANTHER" id="PTHR10509:SF14">
    <property type="entry name" value="CAFFEOYL-COA O-METHYLTRANSFERASE 3-RELATED"/>
    <property type="match status" value="1"/>
</dbReference>
<keyword evidence="1" id="KW-0489">Methyltransferase</keyword>
<evidence type="ECO:0000256" key="1">
    <source>
        <dbReference type="ARBA" id="ARBA00022603"/>
    </source>
</evidence>
<keyword evidence="3" id="KW-0949">S-adenosyl-L-methionine</keyword>
<dbReference type="PROSITE" id="PS51682">
    <property type="entry name" value="SAM_OMT_I"/>
    <property type="match status" value="1"/>
</dbReference>
<dbReference type="CDD" id="cd02440">
    <property type="entry name" value="AdoMet_MTases"/>
    <property type="match status" value="1"/>
</dbReference>
<dbReference type="PANTHER" id="PTHR10509">
    <property type="entry name" value="O-METHYLTRANSFERASE-RELATED"/>
    <property type="match status" value="1"/>
</dbReference>
<keyword evidence="6" id="KW-1185">Reference proteome</keyword>
<organism evidence="5 6">
    <name type="scientific">[Torrubiella] hemipterigena</name>
    <dbReference type="NCBI Taxonomy" id="1531966"/>
    <lineage>
        <taxon>Eukaryota</taxon>
        <taxon>Fungi</taxon>
        <taxon>Dikarya</taxon>
        <taxon>Ascomycota</taxon>
        <taxon>Pezizomycotina</taxon>
        <taxon>Sordariomycetes</taxon>
        <taxon>Hypocreomycetidae</taxon>
        <taxon>Hypocreales</taxon>
        <taxon>Clavicipitaceae</taxon>
        <taxon>Clavicipitaceae incertae sedis</taxon>
        <taxon>'Torrubiella' clade</taxon>
    </lineage>
</organism>
<dbReference type="HOGENOM" id="CLU_067676_1_1_1"/>
<gene>
    <name evidence="5" type="ORF">VHEMI09790</name>
</gene>
<sequence length="233" mass="25161">MKQNHEGLFTDAETTVKIGTYSDAHSTPLPAHIPAYHASASSHEWAMMLTADSQSKFHLLLAQSIGAKRVLEIGVFLGYSALVWSHAVGQDGQVTGLEYSEEYATIARKACSDNDVSNVDIIVGPAAETLPNLEPEHPYDIVFLDADKAGYVGYLNTLLGRSQPGSAKRMLRPGALIIADNVLQSGGVVKDGESKRPSVAAAQVFNEFCLQEKRLQTVLLPLWDGLTVARVVD</sequence>
<evidence type="ECO:0000313" key="6">
    <source>
        <dbReference type="Proteomes" id="UP000039046"/>
    </source>
</evidence>
<evidence type="ECO:0000256" key="2">
    <source>
        <dbReference type="ARBA" id="ARBA00022679"/>
    </source>
</evidence>
<dbReference type="EMBL" id="CDHN01000006">
    <property type="protein sequence ID" value="CEJ94248.1"/>
    <property type="molecule type" value="Genomic_DNA"/>
</dbReference>
<dbReference type="STRING" id="1531966.A0A0A1TR06"/>
<evidence type="ECO:0008006" key="7">
    <source>
        <dbReference type="Google" id="ProtNLM"/>
    </source>
</evidence>
<keyword evidence="2" id="KW-0808">Transferase</keyword>
<proteinExistence type="inferred from homology"/>
<dbReference type="InterPro" id="IPR002935">
    <property type="entry name" value="SAM_O-MeTrfase"/>
</dbReference>
<dbReference type="InterPro" id="IPR029063">
    <property type="entry name" value="SAM-dependent_MTases_sf"/>
</dbReference>
<dbReference type="OrthoDB" id="10251242at2759"/>
<accession>A0A0A1TR06</accession>
<dbReference type="GO" id="GO:0008171">
    <property type="term" value="F:O-methyltransferase activity"/>
    <property type="evidence" value="ECO:0007669"/>
    <property type="project" value="InterPro"/>
</dbReference>
<evidence type="ECO:0000256" key="4">
    <source>
        <dbReference type="ARBA" id="ARBA00023453"/>
    </source>
</evidence>
<name>A0A0A1TR06_9HYPO</name>
<dbReference type="Proteomes" id="UP000039046">
    <property type="component" value="Unassembled WGS sequence"/>
</dbReference>
<evidence type="ECO:0000313" key="5">
    <source>
        <dbReference type="EMBL" id="CEJ94248.1"/>
    </source>
</evidence>